<dbReference type="EMBL" id="PDUG01000004">
    <property type="protein sequence ID" value="PIC34782.1"/>
    <property type="molecule type" value="Genomic_DNA"/>
</dbReference>
<dbReference type="SUPFAM" id="SSF52058">
    <property type="entry name" value="L domain-like"/>
    <property type="match status" value="1"/>
</dbReference>
<protein>
    <submittedName>
        <fullName evidence="1">Uncharacterized protein</fullName>
    </submittedName>
</protein>
<evidence type="ECO:0000313" key="2">
    <source>
        <dbReference type="Proteomes" id="UP000230233"/>
    </source>
</evidence>
<accession>A0A2G5U5G0</accession>
<proteinExistence type="predicted"/>
<dbReference type="Gene3D" id="3.80.20.20">
    <property type="entry name" value="Receptor L-domain"/>
    <property type="match status" value="1"/>
</dbReference>
<dbReference type="AlphaFoldDB" id="A0A2G5U5G0"/>
<dbReference type="Proteomes" id="UP000230233">
    <property type="component" value="Chromosome IV"/>
</dbReference>
<dbReference type="InterPro" id="IPR053079">
    <property type="entry name" value="SPS2_domain"/>
</dbReference>
<dbReference type="OrthoDB" id="5869109at2759"/>
<name>A0A2G5U5G0_9PELO</name>
<dbReference type="PANTHER" id="PTHR21662:SF26">
    <property type="entry name" value="RECEPTOR L-DOMAIN DOMAIN-CONTAINING PROTEIN"/>
    <property type="match status" value="1"/>
</dbReference>
<organism evidence="1 2">
    <name type="scientific">Caenorhabditis nigoni</name>
    <dbReference type="NCBI Taxonomy" id="1611254"/>
    <lineage>
        <taxon>Eukaryota</taxon>
        <taxon>Metazoa</taxon>
        <taxon>Ecdysozoa</taxon>
        <taxon>Nematoda</taxon>
        <taxon>Chromadorea</taxon>
        <taxon>Rhabditida</taxon>
        <taxon>Rhabditina</taxon>
        <taxon>Rhabditomorpha</taxon>
        <taxon>Rhabditoidea</taxon>
        <taxon>Rhabditidae</taxon>
        <taxon>Peloderinae</taxon>
        <taxon>Caenorhabditis</taxon>
    </lineage>
</organism>
<dbReference type="PANTHER" id="PTHR21662">
    <property type="entry name" value="RECEPTOR PROTEIN-TYROSINE KINASE"/>
    <property type="match status" value="1"/>
</dbReference>
<reference evidence="2" key="1">
    <citation type="submission" date="2017-10" db="EMBL/GenBank/DDBJ databases">
        <title>Rapid genome shrinkage in a self-fertile nematode reveals novel sperm competition proteins.</title>
        <authorList>
            <person name="Yin D."/>
            <person name="Schwarz E.M."/>
            <person name="Thomas C.G."/>
            <person name="Felde R.L."/>
            <person name="Korf I.F."/>
            <person name="Cutter A.D."/>
            <person name="Schartner C.M."/>
            <person name="Ralston E.J."/>
            <person name="Meyer B.J."/>
            <person name="Haag E.S."/>
        </authorList>
    </citation>
    <scope>NUCLEOTIDE SEQUENCE [LARGE SCALE GENOMIC DNA]</scope>
    <source>
        <strain evidence="2">JU1422</strain>
    </source>
</reference>
<sequence length="168" mass="19329">MNNPSIYCRGKLSAVNDRCTRYIGDILYNNDIGDYNDIQNYTKVPAADIRKIQQFEMIFGSILIEGSTLKNFSLPNLREIYQVSDGSYEIGYGFINRVGHKAVMKFRRNDFLENVSFPNLKVAYQNMYFFRNANLTKDETLCQTLANQIVNVSVIGIDSEYDCRSDLL</sequence>
<dbReference type="InterPro" id="IPR036941">
    <property type="entry name" value="Rcpt_L-dom_sf"/>
</dbReference>
<gene>
    <name evidence="1" type="primary">Cni-irld-21</name>
    <name evidence="1" type="synonym">Cnig_chr_IV.g14334</name>
    <name evidence="1" type="ORF">B9Z55_014334</name>
</gene>
<comment type="caution">
    <text evidence="1">The sequence shown here is derived from an EMBL/GenBank/DDBJ whole genome shotgun (WGS) entry which is preliminary data.</text>
</comment>
<evidence type="ECO:0000313" key="1">
    <source>
        <dbReference type="EMBL" id="PIC34782.1"/>
    </source>
</evidence>
<keyword evidence="2" id="KW-1185">Reference proteome</keyword>